<feature type="signal peptide" evidence="1">
    <location>
        <begin position="1"/>
        <end position="18"/>
    </location>
</feature>
<keyword evidence="1" id="KW-0732">Signal</keyword>
<evidence type="ECO:0000313" key="3">
    <source>
        <dbReference type="Proteomes" id="UP000199031"/>
    </source>
</evidence>
<dbReference type="OrthoDB" id="1223654at2"/>
<dbReference type="AlphaFoldDB" id="A0A1I5RQS1"/>
<dbReference type="Gene3D" id="2.60.40.1120">
    <property type="entry name" value="Carboxypeptidase-like, regulatory domain"/>
    <property type="match status" value="1"/>
</dbReference>
<reference evidence="2 3" key="1">
    <citation type="submission" date="2016-10" db="EMBL/GenBank/DDBJ databases">
        <authorList>
            <person name="de Groot N.N."/>
        </authorList>
    </citation>
    <scope>NUCLEOTIDE SEQUENCE [LARGE SCALE GENOMIC DNA]</scope>
    <source>
        <strain evidence="2 3">DSM 28286</strain>
    </source>
</reference>
<dbReference type="InterPro" id="IPR008969">
    <property type="entry name" value="CarboxyPept-like_regulatory"/>
</dbReference>
<name>A0A1I5RQS1_9BACT</name>
<evidence type="ECO:0000313" key="2">
    <source>
        <dbReference type="EMBL" id="SFP60868.1"/>
    </source>
</evidence>
<protein>
    <submittedName>
        <fullName evidence="2">CarboxypepD_reg-like domain-containing protein</fullName>
    </submittedName>
</protein>
<dbReference type="Proteomes" id="UP000199031">
    <property type="component" value="Unassembled WGS sequence"/>
</dbReference>
<dbReference type="Pfam" id="PF13715">
    <property type="entry name" value="CarbopepD_reg_2"/>
    <property type="match status" value="1"/>
</dbReference>
<organism evidence="2 3">
    <name type="scientific">Parafilimonas terrae</name>
    <dbReference type="NCBI Taxonomy" id="1465490"/>
    <lineage>
        <taxon>Bacteria</taxon>
        <taxon>Pseudomonadati</taxon>
        <taxon>Bacteroidota</taxon>
        <taxon>Chitinophagia</taxon>
        <taxon>Chitinophagales</taxon>
        <taxon>Chitinophagaceae</taxon>
        <taxon>Parafilimonas</taxon>
    </lineage>
</organism>
<evidence type="ECO:0000256" key="1">
    <source>
        <dbReference type="SAM" id="SignalP"/>
    </source>
</evidence>
<sequence>MRALFIFCLMLIAQSLFAQLTLQGKVIDSATSQPLANVSVFISNTSAGTITKQDGSFSLSIPQGAYQIVFSYIGYATKTYATNTISNPFNVYLSPSDHQLEDVVLVPFEKDGWANWGKFFIDLFIGTTDEARQCVIQNTKTIRFRHDKKAKTLQAIAFEPLTIINKALGYKIQYQLEEFTYDFTNKYLFYQGYPLFTEMRGSGYRQKRWQAKRKEVYEGSQMHFMRSLCRNVIVEEGFDVFRMRKIENEEKKRIRLMLKYNPMPEDSSKYYENILAEPDEKSIIYSGKLTGDSIAFGINDITAGFEFDNYLYINYNKKKVPDAFLRSFPRSSANMASEITLLEKVTLQVDANGNFHPQLALLNTGYWGWSEKISRMLPFDYKYGK</sequence>
<keyword evidence="3" id="KW-1185">Reference proteome</keyword>
<dbReference type="STRING" id="1465490.SAMN05444277_101371"/>
<gene>
    <name evidence="2" type="ORF">SAMN05444277_101371</name>
</gene>
<proteinExistence type="predicted"/>
<feature type="chain" id="PRO_5011688046" evidence="1">
    <location>
        <begin position="19"/>
        <end position="385"/>
    </location>
</feature>
<accession>A0A1I5RQS1</accession>
<dbReference type="SUPFAM" id="SSF49464">
    <property type="entry name" value="Carboxypeptidase regulatory domain-like"/>
    <property type="match status" value="1"/>
</dbReference>
<dbReference type="EMBL" id="FOXQ01000001">
    <property type="protein sequence ID" value="SFP60868.1"/>
    <property type="molecule type" value="Genomic_DNA"/>
</dbReference>